<sequence length="70" mass="8246">MLVCNEYPLSLAFAMLLYLDNFYFKMLLLLRGVTNAVYDWALVANERQGRGICIGFMYVFLFFLCLKFLK</sequence>
<keyword evidence="1" id="KW-0472">Membrane</keyword>
<dbReference type="AlphaFoldDB" id="A0A3N0EU61"/>
<feature type="transmembrane region" description="Helical" evidence="1">
    <location>
        <begin position="51"/>
        <end position="69"/>
    </location>
</feature>
<keyword evidence="3" id="KW-1185">Reference proteome</keyword>
<name>A0A3N0EU61_SINP1</name>
<feature type="transmembrane region" description="Helical" evidence="1">
    <location>
        <begin position="12"/>
        <end position="30"/>
    </location>
</feature>
<dbReference type="EMBL" id="RJTM01000026">
    <property type="protein sequence ID" value="RNL91455.1"/>
    <property type="molecule type" value="Genomic_DNA"/>
</dbReference>
<protein>
    <submittedName>
        <fullName evidence="2">Uncharacterized protein</fullName>
    </submittedName>
</protein>
<gene>
    <name evidence="2" type="ORF">ED312_04605</name>
</gene>
<evidence type="ECO:0000256" key="1">
    <source>
        <dbReference type="SAM" id="Phobius"/>
    </source>
</evidence>
<accession>A0A3N0EU61</accession>
<organism evidence="2 3">
    <name type="scientific">Sinomicrobium pectinilyticum</name>
    <dbReference type="NCBI Taxonomy" id="1084421"/>
    <lineage>
        <taxon>Bacteria</taxon>
        <taxon>Pseudomonadati</taxon>
        <taxon>Bacteroidota</taxon>
        <taxon>Flavobacteriia</taxon>
        <taxon>Flavobacteriales</taxon>
        <taxon>Flavobacteriaceae</taxon>
        <taxon>Sinomicrobium</taxon>
    </lineage>
</organism>
<reference evidence="2 3" key="1">
    <citation type="submission" date="2018-10" db="EMBL/GenBank/DDBJ databases">
        <title>Sinomicrobium pectinilyticum sp. nov., a pectinase-producing bacterium isolated from alkaline and saline soil, and emended description of the genus Sinomicrobium.</title>
        <authorList>
            <person name="Cheng B."/>
            <person name="Li C."/>
            <person name="Lai Q."/>
            <person name="Du M."/>
            <person name="Shao Z."/>
            <person name="Xu P."/>
            <person name="Yang C."/>
        </authorList>
    </citation>
    <scope>NUCLEOTIDE SEQUENCE [LARGE SCALE GENOMIC DNA]</scope>
    <source>
        <strain evidence="2 3">5DNS001</strain>
    </source>
</reference>
<proteinExistence type="predicted"/>
<evidence type="ECO:0000313" key="3">
    <source>
        <dbReference type="Proteomes" id="UP000267469"/>
    </source>
</evidence>
<evidence type="ECO:0000313" key="2">
    <source>
        <dbReference type="EMBL" id="RNL91455.1"/>
    </source>
</evidence>
<comment type="caution">
    <text evidence="2">The sequence shown here is derived from an EMBL/GenBank/DDBJ whole genome shotgun (WGS) entry which is preliminary data.</text>
</comment>
<keyword evidence="1" id="KW-0812">Transmembrane</keyword>
<keyword evidence="1" id="KW-1133">Transmembrane helix</keyword>
<dbReference type="Proteomes" id="UP000267469">
    <property type="component" value="Unassembled WGS sequence"/>
</dbReference>